<proteinExistence type="predicted"/>
<evidence type="ECO:0000256" key="1">
    <source>
        <dbReference type="SAM" id="Phobius"/>
    </source>
</evidence>
<gene>
    <name evidence="3" type="ORF">GCM10010124_25080</name>
</gene>
<feature type="signal peptide" evidence="2">
    <location>
        <begin position="1"/>
        <end position="36"/>
    </location>
</feature>
<dbReference type="Proteomes" id="UP000662200">
    <property type="component" value="Unassembled WGS sequence"/>
</dbReference>
<organism evidence="3 4">
    <name type="scientific">Pilimelia terevasa</name>
    <dbReference type="NCBI Taxonomy" id="53372"/>
    <lineage>
        <taxon>Bacteria</taxon>
        <taxon>Bacillati</taxon>
        <taxon>Actinomycetota</taxon>
        <taxon>Actinomycetes</taxon>
        <taxon>Micromonosporales</taxon>
        <taxon>Micromonosporaceae</taxon>
        <taxon>Pilimelia</taxon>
    </lineage>
</organism>
<dbReference type="EMBL" id="BMQC01000008">
    <property type="protein sequence ID" value="GGK31304.1"/>
    <property type="molecule type" value="Genomic_DNA"/>
</dbReference>
<evidence type="ECO:0000256" key="2">
    <source>
        <dbReference type="SAM" id="SignalP"/>
    </source>
</evidence>
<feature type="chain" id="PRO_5035159277" description="TrbC/VIRB2 family protein" evidence="2">
    <location>
        <begin position="37"/>
        <end position="122"/>
    </location>
</feature>
<dbReference type="AlphaFoldDB" id="A0A8J3FI57"/>
<feature type="transmembrane region" description="Helical" evidence="1">
    <location>
        <begin position="60"/>
        <end position="80"/>
    </location>
</feature>
<sequence>MSTFIHRVIHSRRARAIAVHTATIAVMVSVPAAAYADTTGTAGLAAATLPQVIANLQQWLMGILAGVATLFLILAGVYWATAGGDPSAVERAKGALKNALIGYALAVLAPILLGVVKGIVGG</sequence>
<protein>
    <recommendedName>
        <fullName evidence="5">TrbC/VIRB2 family protein</fullName>
    </recommendedName>
</protein>
<reference evidence="3" key="1">
    <citation type="journal article" date="2014" name="Int. J. Syst. Evol. Microbiol.">
        <title>Complete genome sequence of Corynebacterium casei LMG S-19264T (=DSM 44701T), isolated from a smear-ripened cheese.</title>
        <authorList>
            <consortium name="US DOE Joint Genome Institute (JGI-PGF)"/>
            <person name="Walter F."/>
            <person name="Albersmeier A."/>
            <person name="Kalinowski J."/>
            <person name="Ruckert C."/>
        </authorList>
    </citation>
    <scope>NUCLEOTIDE SEQUENCE</scope>
    <source>
        <strain evidence="3">JCM 3091</strain>
    </source>
</reference>
<dbReference type="InterPro" id="IPR043993">
    <property type="entry name" value="T4SS_pilin"/>
</dbReference>
<evidence type="ECO:0000313" key="3">
    <source>
        <dbReference type="EMBL" id="GGK31304.1"/>
    </source>
</evidence>
<keyword evidence="4" id="KW-1185">Reference proteome</keyword>
<name>A0A8J3FI57_9ACTN</name>
<evidence type="ECO:0000313" key="4">
    <source>
        <dbReference type="Proteomes" id="UP000662200"/>
    </source>
</evidence>
<keyword evidence="1" id="KW-0472">Membrane</keyword>
<dbReference type="Pfam" id="PF18895">
    <property type="entry name" value="T4SS_pilin"/>
    <property type="match status" value="1"/>
</dbReference>
<reference evidence="3" key="2">
    <citation type="submission" date="2020-09" db="EMBL/GenBank/DDBJ databases">
        <authorList>
            <person name="Sun Q."/>
            <person name="Ohkuma M."/>
        </authorList>
    </citation>
    <scope>NUCLEOTIDE SEQUENCE</scope>
    <source>
        <strain evidence="3">JCM 3091</strain>
    </source>
</reference>
<keyword evidence="1" id="KW-0812">Transmembrane</keyword>
<keyword evidence="2" id="KW-0732">Signal</keyword>
<keyword evidence="1" id="KW-1133">Transmembrane helix</keyword>
<evidence type="ECO:0008006" key="5">
    <source>
        <dbReference type="Google" id="ProtNLM"/>
    </source>
</evidence>
<feature type="transmembrane region" description="Helical" evidence="1">
    <location>
        <begin position="100"/>
        <end position="120"/>
    </location>
</feature>
<comment type="caution">
    <text evidence="3">The sequence shown here is derived from an EMBL/GenBank/DDBJ whole genome shotgun (WGS) entry which is preliminary data.</text>
</comment>
<accession>A0A8J3FI57</accession>